<dbReference type="GO" id="GO:0005886">
    <property type="term" value="C:plasma membrane"/>
    <property type="evidence" value="ECO:0007669"/>
    <property type="project" value="UniProtKB-ARBA"/>
</dbReference>
<protein>
    <recommendedName>
        <fullName evidence="2">histidine kinase</fullName>
        <ecNumber evidence="2">2.7.13.3</ecNumber>
    </recommendedName>
</protein>
<keyword evidence="5 10" id="KW-0418">Kinase</keyword>
<evidence type="ECO:0000256" key="6">
    <source>
        <dbReference type="PROSITE-ProRule" id="PRU00169"/>
    </source>
</evidence>
<dbReference type="PANTHER" id="PTHR43547:SF2">
    <property type="entry name" value="HYBRID SIGNAL TRANSDUCTION HISTIDINE KINASE C"/>
    <property type="match status" value="1"/>
</dbReference>
<dbReference type="InterPro" id="IPR011006">
    <property type="entry name" value="CheY-like_superfamily"/>
</dbReference>
<evidence type="ECO:0000256" key="5">
    <source>
        <dbReference type="ARBA" id="ARBA00022777"/>
    </source>
</evidence>
<keyword evidence="7" id="KW-0472">Membrane</keyword>
<dbReference type="PROSITE" id="PS50109">
    <property type="entry name" value="HIS_KIN"/>
    <property type="match status" value="1"/>
</dbReference>
<accession>A0A2F0P4R8</accession>
<dbReference type="EC" id="2.7.13.3" evidence="2"/>
<dbReference type="SUPFAM" id="SSF47384">
    <property type="entry name" value="Homodimeric domain of signal transducing histidine kinase"/>
    <property type="match status" value="1"/>
</dbReference>
<evidence type="ECO:0000256" key="3">
    <source>
        <dbReference type="ARBA" id="ARBA00022553"/>
    </source>
</evidence>
<evidence type="ECO:0000313" key="10">
    <source>
        <dbReference type="EMBL" id="OCO79079.1"/>
    </source>
</evidence>
<dbReference type="PRINTS" id="PR00344">
    <property type="entry name" value="BCTRLSENSOR"/>
</dbReference>
<dbReference type="SMART" id="SM00448">
    <property type="entry name" value="REC"/>
    <property type="match status" value="1"/>
</dbReference>
<name>A0A2F0P4R8_SERMA</name>
<feature type="domain" description="Response regulatory" evidence="9">
    <location>
        <begin position="454"/>
        <end position="564"/>
    </location>
</feature>
<evidence type="ECO:0000256" key="7">
    <source>
        <dbReference type="SAM" id="Phobius"/>
    </source>
</evidence>
<dbReference type="InterPro" id="IPR036890">
    <property type="entry name" value="HATPase_C_sf"/>
</dbReference>
<dbReference type="Gene3D" id="3.30.565.10">
    <property type="entry name" value="Histidine kinase-like ATPase, C-terminal domain"/>
    <property type="match status" value="1"/>
</dbReference>
<dbReference type="CDD" id="cd00082">
    <property type="entry name" value="HisKA"/>
    <property type="match status" value="1"/>
</dbReference>
<comment type="catalytic activity">
    <reaction evidence="1">
        <text>ATP + protein L-histidine = ADP + protein N-phospho-L-histidine.</text>
        <dbReference type="EC" id="2.7.13.3"/>
    </reaction>
</comment>
<sequence length="570" mass="64473">MKLKRLIIQYLLVFLVLTGGFVWMYEQYFSTSHNMNSAGPQENYAWAIAKFTIRLAGFNAKVERQLRLGNSDKEELQTELDLLFSSSNVLLLKSVSTRYLYEEAGYAKTVEQINANLENIDTELNKPTPDYSIILKNIELIGQENKDLVVISDHAEVRQRNIIQQDYIDKANSMKFPIATLYFLFLLMLFISYRQVKSINNQLESEKKSFNNKNAFLGVLGHELRTSLQAIISSVEVIIQKKDSTAFDHFERLENAAMKMERQMKDLAEFAKVDNGNVEIKKSSFNLRKVVHDTVEQSISILNKQNVSVSIDNISDTYIKSDPSRVMQIIENIVTNAIKYTENGRVQINATIHDKSRLVITVKDTGQGIPKDKVDTIFYPFIRVGNDNKTPGFGMGLAIVHGVVKAMSGTIDVKSDIGKGSTFTVSLPIEFSTPEDIDITTDMEDESFSAKGISILIIDDNEMACEALVSILQSEFTVEYTTSPERALKKLYRKSFDLVLSDLQMPIITGDELYRMVKENKGPNKSTPFIFISAYTNESPIKDVEFLTKPVRLNDIKKAIKSVLAKDLDS</sequence>
<dbReference type="CDD" id="cd00075">
    <property type="entry name" value="HATPase"/>
    <property type="match status" value="1"/>
</dbReference>
<dbReference type="PANTHER" id="PTHR43547">
    <property type="entry name" value="TWO-COMPONENT HISTIDINE KINASE"/>
    <property type="match status" value="1"/>
</dbReference>
<keyword evidence="3 6" id="KW-0597">Phosphoprotein</keyword>
<dbReference type="InterPro" id="IPR005467">
    <property type="entry name" value="His_kinase_dom"/>
</dbReference>
<proteinExistence type="predicted"/>
<dbReference type="Proteomes" id="UP000050489">
    <property type="component" value="Unassembled WGS sequence"/>
</dbReference>
<feature type="transmembrane region" description="Helical" evidence="7">
    <location>
        <begin position="6"/>
        <end position="25"/>
    </location>
</feature>
<feature type="modified residue" description="4-aspartylphosphate" evidence="6">
    <location>
        <position position="502"/>
    </location>
</feature>
<dbReference type="Gene3D" id="1.10.287.130">
    <property type="match status" value="1"/>
</dbReference>
<dbReference type="InterPro" id="IPR004358">
    <property type="entry name" value="Sig_transdc_His_kin-like_C"/>
</dbReference>
<evidence type="ECO:0000313" key="11">
    <source>
        <dbReference type="Proteomes" id="UP000050489"/>
    </source>
</evidence>
<dbReference type="SUPFAM" id="SSF52172">
    <property type="entry name" value="CheY-like"/>
    <property type="match status" value="1"/>
</dbReference>
<dbReference type="Gene3D" id="3.40.50.2300">
    <property type="match status" value="1"/>
</dbReference>
<evidence type="ECO:0000259" key="8">
    <source>
        <dbReference type="PROSITE" id="PS50109"/>
    </source>
</evidence>
<dbReference type="Pfam" id="PF00512">
    <property type="entry name" value="HisKA"/>
    <property type="match status" value="1"/>
</dbReference>
<dbReference type="InterPro" id="IPR003594">
    <property type="entry name" value="HATPase_dom"/>
</dbReference>
<dbReference type="InterPro" id="IPR003661">
    <property type="entry name" value="HisK_dim/P_dom"/>
</dbReference>
<dbReference type="InterPro" id="IPR001789">
    <property type="entry name" value="Sig_transdc_resp-reg_receiver"/>
</dbReference>
<dbReference type="SUPFAM" id="SSF55874">
    <property type="entry name" value="ATPase domain of HSP90 chaperone/DNA topoisomerase II/histidine kinase"/>
    <property type="match status" value="1"/>
</dbReference>
<dbReference type="PROSITE" id="PS50110">
    <property type="entry name" value="RESPONSE_REGULATORY"/>
    <property type="match status" value="1"/>
</dbReference>
<dbReference type="SMART" id="SM00388">
    <property type="entry name" value="HisKA"/>
    <property type="match status" value="1"/>
</dbReference>
<keyword evidence="7" id="KW-1133">Transmembrane helix</keyword>
<gene>
    <name evidence="10" type="ORF">AN695_0226615</name>
</gene>
<feature type="domain" description="Histidine kinase" evidence="8">
    <location>
        <begin position="219"/>
        <end position="431"/>
    </location>
</feature>
<keyword evidence="4" id="KW-0808">Transferase</keyword>
<dbReference type="GO" id="GO:0000155">
    <property type="term" value="F:phosphorelay sensor kinase activity"/>
    <property type="evidence" value="ECO:0007669"/>
    <property type="project" value="InterPro"/>
</dbReference>
<dbReference type="EMBL" id="LJEX02000164">
    <property type="protein sequence ID" value="OCO79079.1"/>
    <property type="molecule type" value="Genomic_DNA"/>
</dbReference>
<dbReference type="AlphaFoldDB" id="A0A2F0P4R8"/>
<comment type="caution">
    <text evidence="10">The sequence shown here is derived from an EMBL/GenBank/DDBJ whole genome shotgun (WGS) entry which is preliminary data.</text>
</comment>
<organism evidence="10 11">
    <name type="scientific">Serratia marcescens</name>
    <dbReference type="NCBI Taxonomy" id="615"/>
    <lineage>
        <taxon>Bacteria</taxon>
        <taxon>Pseudomonadati</taxon>
        <taxon>Pseudomonadota</taxon>
        <taxon>Gammaproteobacteria</taxon>
        <taxon>Enterobacterales</taxon>
        <taxon>Yersiniaceae</taxon>
        <taxon>Serratia</taxon>
    </lineage>
</organism>
<evidence type="ECO:0000256" key="4">
    <source>
        <dbReference type="ARBA" id="ARBA00022679"/>
    </source>
</evidence>
<dbReference type="Pfam" id="PF02518">
    <property type="entry name" value="HATPase_c"/>
    <property type="match status" value="1"/>
</dbReference>
<reference evidence="11" key="1">
    <citation type="submission" date="2016-04" db="EMBL/GenBank/DDBJ databases">
        <authorList>
            <person name="Osei Sekyere J."/>
            <person name="Sivertsen A."/>
            <person name="Pedersen A.T."/>
            <person name="Sundsfjord A."/>
        </authorList>
    </citation>
    <scope>NUCLEOTIDE SEQUENCE [LARGE SCALE GENOMIC DNA]</scope>
    <source>
        <strain evidence="11">945174350</strain>
    </source>
</reference>
<feature type="transmembrane region" description="Helical" evidence="7">
    <location>
        <begin position="176"/>
        <end position="193"/>
    </location>
</feature>
<evidence type="ECO:0000256" key="2">
    <source>
        <dbReference type="ARBA" id="ARBA00012438"/>
    </source>
</evidence>
<dbReference type="RefSeq" id="WP_055317716.1">
    <property type="nucleotide sequence ID" value="NZ_CP042512.1"/>
</dbReference>
<dbReference type="InterPro" id="IPR036097">
    <property type="entry name" value="HisK_dim/P_sf"/>
</dbReference>
<evidence type="ECO:0000256" key="1">
    <source>
        <dbReference type="ARBA" id="ARBA00000085"/>
    </source>
</evidence>
<dbReference type="CDD" id="cd17546">
    <property type="entry name" value="REC_hyHK_CKI1_RcsC-like"/>
    <property type="match status" value="1"/>
</dbReference>
<evidence type="ECO:0000259" key="9">
    <source>
        <dbReference type="PROSITE" id="PS50110"/>
    </source>
</evidence>
<keyword evidence="7" id="KW-0812">Transmembrane</keyword>
<dbReference type="Pfam" id="PF00072">
    <property type="entry name" value="Response_reg"/>
    <property type="match status" value="1"/>
</dbReference>
<dbReference type="FunFam" id="3.30.565.10:FF:000006">
    <property type="entry name" value="Sensor histidine kinase WalK"/>
    <property type="match status" value="1"/>
</dbReference>
<dbReference type="SMART" id="SM00387">
    <property type="entry name" value="HATPase_c"/>
    <property type="match status" value="1"/>
</dbReference>